<dbReference type="Gene3D" id="3.20.20.70">
    <property type="entry name" value="Aldolase class I"/>
    <property type="match status" value="1"/>
</dbReference>
<name>A0A1F8DTB6_9BACT</name>
<dbReference type="GO" id="GO:0009264">
    <property type="term" value="P:deoxyribonucleotide catabolic process"/>
    <property type="evidence" value="ECO:0007669"/>
    <property type="project" value="UniProtKB-UniRule"/>
</dbReference>
<evidence type="ECO:0000313" key="4">
    <source>
        <dbReference type="EMBL" id="OGM91646.1"/>
    </source>
</evidence>
<dbReference type="AlphaFoldDB" id="A0A1F8DTB6"/>
<dbReference type="PANTHER" id="PTHR10889:SF1">
    <property type="entry name" value="DEOXYRIBOSE-PHOSPHATE ALDOLASE"/>
    <property type="match status" value="1"/>
</dbReference>
<keyword evidence="2" id="KW-0704">Schiff base</keyword>
<dbReference type="InterPro" id="IPR002915">
    <property type="entry name" value="DeoC/FbaB/LacD_aldolase"/>
</dbReference>
<dbReference type="GO" id="GO:0016052">
    <property type="term" value="P:carbohydrate catabolic process"/>
    <property type="evidence" value="ECO:0007669"/>
    <property type="project" value="TreeGrafter"/>
</dbReference>
<accession>A0A1F8DTB6</accession>
<dbReference type="PANTHER" id="PTHR10889">
    <property type="entry name" value="DEOXYRIBOSE-PHOSPHATE ALDOLASE"/>
    <property type="match status" value="1"/>
</dbReference>
<reference evidence="4 5" key="1">
    <citation type="journal article" date="2016" name="Nat. Commun.">
        <title>Thousands of microbial genomes shed light on interconnected biogeochemical processes in an aquifer system.</title>
        <authorList>
            <person name="Anantharaman K."/>
            <person name="Brown C.T."/>
            <person name="Hug L.A."/>
            <person name="Sharon I."/>
            <person name="Castelle C.J."/>
            <person name="Probst A.J."/>
            <person name="Thomas B.C."/>
            <person name="Singh A."/>
            <person name="Wilkins M.J."/>
            <person name="Karaoz U."/>
            <person name="Brodie E.L."/>
            <person name="Williams K.H."/>
            <person name="Hubbard S.S."/>
            <person name="Banfield J.F."/>
        </authorList>
    </citation>
    <scope>NUCLEOTIDE SEQUENCE [LARGE SCALE GENOMIC DNA]</scope>
</reference>
<protein>
    <recommendedName>
        <fullName evidence="3">Deoxyribose-phosphate aldolase</fullName>
        <ecNumber evidence="3">4.1.2.4</ecNumber>
    </recommendedName>
</protein>
<dbReference type="EMBL" id="MGIR01000001">
    <property type="protein sequence ID" value="OGM91646.1"/>
    <property type="molecule type" value="Genomic_DNA"/>
</dbReference>
<evidence type="ECO:0000256" key="2">
    <source>
        <dbReference type="ARBA" id="ARBA00023270"/>
    </source>
</evidence>
<dbReference type="InterPro" id="IPR013785">
    <property type="entry name" value="Aldolase_TIM"/>
</dbReference>
<evidence type="ECO:0000256" key="1">
    <source>
        <dbReference type="ARBA" id="ARBA00022490"/>
    </source>
</evidence>
<dbReference type="PIRSF" id="PIRSF001357">
    <property type="entry name" value="DeoC"/>
    <property type="match status" value="1"/>
</dbReference>
<keyword evidence="1" id="KW-0963">Cytoplasm</keyword>
<dbReference type="SMART" id="SM01133">
    <property type="entry name" value="DeoC"/>
    <property type="match status" value="1"/>
</dbReference>
<dbReference type="GO" id="GO:0004139">
    <property type="term" value="F:deoxyribose-phosphate aldolase activity"/>
    <property type="evidence" value="ECO:0007669"/>
    <property type="project" value="UniProtKB-UniRule"/>
</dbReference>
<dbReference type="SUPFAM" id="SSF51569">
    <property type="entry name" value="Aldolase"/>
    <property type="match status" value="1"/>
</dbReference>
<organism evidence="4 5">
    <name type="scientific">Candidatus Wolfebacteria bacterium RIFCSPLOWO2_01_FULL_45_19</name>
    <dbReference type="NCBI Taxonomy" id="1802557"/>
    <lineage>
        <taxon>Bacteria</taxon>
        <taxon>Candidatus Wolfeibacteriota</taxon>
    </lineage>
</organism>
<dbReference type="STRING" id="1802557.A3A20_01770"/>
<dbReference type="EC" id="4.1.2.4" evidence="3"/>
<dbReference type="GO" id="GO:0005737">
    <property type="term" value="C:cytoplasm"/>
    <property type="evidence" value="ECO:0007669"/>
    <property type="project" value="InterPro"/>
</dbReference>
<comment type="caution">
    <text evidence="4">The sequence shown here is derived from an EMBL/GenBank/DDBJ whole genome shotgun (WGS) entry which is preliminary data.</text>
</comment>
<dbReference type="InterPro" id="IPR011343">
    <property type="entry name" value="DeoC"/>
</dbReference>
<evidence type="ECO:0000313" key="5">
    <source>
        <dbReference type="Proteomes" id="UP000178946"/>
    </source>
</evidence>
<dbReference type="NCBIfam" id="TIGR00126">
    <property type="entry name" value="deoC"/>
    <property type="match status" value="1"/>
</dbReference>
<proteinExistence type="predicted"/>
<evidence type="ECO:0000256" key="3">
    <source>
        <dbReference type="NCBIfam" id="TIGR00126"/>
    </source>
</evidence>
<dbReference type="Proteomes" id="UP000178946">
    <property type="component" value="Unassembled WGS sequence"/>
</dbReference>
<sequence length="289" mass="31488">MLILTPERIKSDSKLVAQAAKSITPKILGKIIDLTVLNPAATVLDIEKLCIEANEIESFVCVYGSRVLDVYKSASRFNLKRIRGIVSVIGFPSGAQTTLAKTAEVQDVFGTGADEIDMVLNVGKFLDGNGFYVYDDIYAVASVLKAARANECSAPVLKVIQENCLLTDEQKRMAARITAEVAKETEVRMFAKTSTGFGKPKDWNTPVGATVEDVWLMHEEIKPLQEQGVVIGIKAAGGIKDARSVIQMMLAAGCFNDDLTLKKIFLDLFRVGASAGKAIIEDFRKNFMS</sequence>
<gene>
    <name evidence="4" type="ORF">A3A20_01770</name>
</gene>